<dbReference type="Proteomes" id="UP000887579">
    <property type="component" value="Unplaced"/>
</dbReference>
<protein>
    <submittedName>
        <fullName evidence="2">Carboxylic ester hydrolase</fullName>
    </submittedName>
</protein>
<sequence>MVGPWNGEFLATNLSTTCFLTKDTAFPDFPGAEMWNPFNTMDEDCLSMNIWVPRQHDGTVMVWIYGGGFSSGSPSLDLYDGKVLAVMEKTIVININYRLGAFGFLYFGDDTPVNGNMGLVDQQIALKWINENIEYFGGDKNRVTLFGESAGGASATAHLFAPESWNYFNKFICNSGVILNSWATKPKNFIKNLSLKLAKKVGCIPNDNNDVEIKSDQINSILKCMAEVKPNILQEKANEVSFSLTHPMAFAFVPIEEDNHFFQGNVFEKFYSQNFKKNVSAIFGTVTDEGTYWLPYYLYDTGFRFNHTVSAEDVSNQALISRSDYQASIDKFMPYFGNSVLVRHALLNAYQQVSNASNENARHRDGVARFVGDYFFTCRLIEFANVLADNIYGNVFMYQFTRRSSANPWPKWMGSMHGYEIEFEFGRPFRKSKIYSEPDLEKNISKKIMHYWKEFIVTGRPVSTWPKYNRISQQTFILNEKIASSDDGDIEASDKSQGKYCLLLKEASDYRMPNCGFSTSPIQDIGAVVSSALINSASSSPTLTILSINFFTFLLIT</sequence>
<proteinExistence type="predicted"/>
<name>A0AC34FGQ0_9BILA</name>
<accession>A0AC34FGQ0</accession>
<organism evidence="1 2">
    <name type="scientific">Panagrolaimus sp. ES5</name>
    <dbReference type="NCBI Taxonomy" id="591445"/>
    <lineage>
        <taxon>Eukaryota</taxon>
        <taxon>Metazoa</taxon>
        <taxon>Ecdysozoa</taxon>
        <taxon>Nematoda</taxon>
        <taxon>Chromadorea</taxon>
        <taxon>Rhabditida</taxon>
        <taxon>Tylenchina</taxon>
        <taxon>Panagrolaimomorpha</taxon>
        <taxon>Panagrolaimoidea</taxon>
        <taxon>Panagrolaimidae</taxon>
        <taxon>Panagrolaimus</taxon>
    </lineage>
</organism>
<evidence type="ECO:0000313" key="2">
    <source>
        <dbReference type="WBParaSite" id="ES5_v2.g16378.t1"/>
    </source>
</evidence>
<reference evidence="2" key="1">
    <citation type="submission" date="2022-11" db="UniProtKB">
        <authorList>
            <consortium name="WormBaseParasite"/>
        </authorList>
    </citation>
    <scope>IDENTIFICATION</scope>
</reference>
<dbReference type="WBParaSite" id="ES5_v2.g16378.t1">
    <property type="protein sequence ID" value="ES5_v2.g16378.t1"/>
    <property type="gene ID" value="ES5_v2.g16378"/>
</dbReference>
<evidence type="ECO:0000313" key="1">
    <source>
        <dbReference type="Proteomes" id="UP000887579"/>
    </source>
</evidence>